<accession>A0A644ZFF0</accession>
<organism evidence="1">
    <name type="scientific">bioreactor metagenome</name>
    <dbReference type="NCBI Taxonomy" id="1076179"/>
    <lineage>
        <taxon>unclassified sequences</taxon>
        <taxon>metagenomes</taxon>
        <taxon>ecological metagenomes</taxon>
    </lineage>
</organism>
<protein>
    <submittedName>
        <fullName evidence="1">Uncharacterized protein</fullName>
    </submittedName>
</protein>
<dbReference type="EMBL" id="VSSQ01008708">
    <property type="protein sequence ID" value="MPM39615.1"/>
    <property type="molecule type" value="Genomic_DNA"/>
</dbReference>
<sequence>MGGQAHPIGFIVDQRAYLMMNFMGEIVVKIIGLQGGSSVDRVVGGPEQSLQVFSCPGDDGDHGNAQDTGKHLAVQPVAPGSGLVHKVEGNNQRAFQFQKLDGQVKVAFDIGGVHDVDDDVGVFVNDKFTGNNFLHGVRRQGVYSGQIHNGDRIAVHLGLALFLLHRDTGPVAYVLVGAGEGVEQRGFSAVGIARKGQFKDPAVLTRQVAAVVGFFLEFVRLHPKEGFVVRNMLHHTCAFMGMGPLDRRLAGGTEHDLPGVLPAYGKLIVPEIDLNGVPHGGYLADQNRCAGSDAHIDEPPPHRAFFPAEALNDTAFSGGKLLEGLLR</sequence>
<proteinExistence type="predicted"/>
<comment type="caution">
    <text evidence="1">The sequence shown here is derived from an EMBL/GenBank/DDBJ whole genome shotgun (WGS) entry which is preliminary data.</text>
</comment>
<dbReference type="AlphaFoldDB" id="A0A644ZFF0"/>
<evidence type="ECO:0000313" key="1">
    <source>
        <dbReference type="EMBL" id="MPM39615.1"/>
    </source>
</evidence>
<name>A0A644ZFF0_9ZZZZ</name>
<gene>
    <name evidence="1" type="ORF">SDC9_86249</name>
</gene>
<reference evidence="1" key="1">
    <citation type="submission" date="2019-08" db="EMBL/GenBank/DDBJ databases">
        <authorList>
            <person name="Kucharzyk K."/>
            <person name="Murdoch R.W."/>
            <person name="Higgins S."/>
            <person name="Loffler F."/>
        </authorList>
    </citation>
    <scope>NUCLEOTIDE SEQUENCE</scope>
</reference>